<keyword evidence="2" id="KW-1185">Reference proteome</keyword>
<proteinExistence type="predicted"/>
<accession>A0A517LU09</accession>
<evidence type="ECO:0000313" key="1">
    <source>
        <dbReference type="EMBL" id="QDS86107.1"/>
    </source>
</evidence>
<organism evidence="1 2">
    <name type="scientific">Rosistilla ulvae</name>
    <dbReference type="NCBI Taxonomy" id="1930277"/>
    <lineage>
        <taxon>Bacteria</taxon>
        <taxon>Pseudomonadati</taxon>
        <taxon>Planctomycetota</taxon>
        <taxon>Planctomycetia</taxon>
        <taxon>Pirellulales</taxon>
        <taxon>Pirellulaceae</taxon>
        <taxon>Rosistilla</taxon>
    </lineage>
</organism>
<dbReference type="Proteomes" id="UP000319557">
    <property type="component" value="Chromosome"/>
</dbReference>
<evidence type="ECO:0000313" key="2">
    <source>
        <dbReference type="Proteomes" id="UP000319557"/>
    </source>
</evidence>
<protein>
    <submittedName>
        <fullName evidence="1">Uncharacterized protein</fullName>
    </submittedName>
</protein>
<gene>
    <name evidence="1" type="ORF">EC9_02650</name>
</gene>
<reference evidence="1 2" key="1">
    <citation type="submission" date="2019-02" db="EMBL/GenBank/DDBJ databases">
        <title>Deep-cultivation of Planctomycetes and their phenomic and genomic characterization uncovers novel biology.</title>
        <authorList>
            <person name="Wiegand S."/>
            <person name="Jogler M."/>
            <person name="Boedeker C."/>
            <person name="Pinto D."/>
            <person name="Vollmers J."/>
            <person name="Rivas-Marin E."/>
            <person name="Kohn T."/>
            <person name="Peeters S.H."/>
            <person name="Heuer A."/>
            <person name="Rast P."/>
            <person name="Oberbeckmann S."/>
            <person name="Bunk B."/>
            <person name="Jeske O."/>
            <person name="Meyerdierks A."/>
            <person name="Storesund J.E."/>
            <person name="Kallscheuer N."/>
            <person name="Luecker S."/>
            <person name="Lage O.M."/>
            <person name="Pohl T."/>
            <person name="Merkel B.J."/>
            <person name="Hornburger P."/>
            <person name="Mueller R.-W."/>
            <person name="Bruemmer F."/>
            <person name="Labrenz M."/>
            <person name="Spormann A.M."/>
            <person name="Op den Camp H."/>
            <person name="Overmann J."/>
            <person name="Amann R."/>
            <person name="Jetten M.S.M."/>
            <person name="Mascher T."/>
            <person name="Medema M.H."/>
            <person name="Devos D.P."/>
            <person name="Kaster A.-K."/>
            <person name="Ovreas L."/>
            <person name="Rohde M."/>
            <person name="Galperin M.Y."/>
            <person name="Jogler C."/>
        </authorList>
    </citation>
    <scope>NUCLEOTIDE SEQUENCE [LARGE SCALE GENOMIC DNA]</scope>
    <source>
        <strain evidence="1 2">EC9</strain>
    </source>
</reference>
<sequence length="97" mass="10808">MNTDTPPKLLAQLQAAWGSVPTPVTTFATEARQTMPATIQRAERSDTARIALERPTPICRSHLPPFEAIEQTTPKRPGYIRSTCCVCGRFLGYRPHE</sequence>
<dbReference type="EMBL" id="CP036261">
    <property type="protein sequence ID" value="QDS86107.1"/>
    <property type="molecule type" value="Genomic_DNA"/>
</dbReference>
<dbReference type="AlphaFoldDB" id="A0A517LU09"/>
<dbReference type="KEGG" id="ruv:EC9_02650"/>
<name>A0A517LU09_9BACT</name>